<dbReference type="Proteomes" id="UP000601597">
    <property type="component" value="Unassembled WGS sequence"/>
</dbReference>
<keyword evidence="1" id="KW-0732">Signal</keyword>
<dbReference type="PANTHER" id="PTHR30163">
    <property type="entry name" value="MEMBRANE-BOUND LYTIC MUREIN TRANSGLYCOSYLASE B"/>
    <property type="match status" value="1"/>
</dbReference>
<dbReference type="InterPro" id="IPR011757">
    <property type="entry name" value="Lytic_transglycosylase_MltB"/>
</dbReference>
<gene>
    <name evidence="3" type="ORF">GCM10007071_14120</name>
</gene>
<reference evidence="4" key="1">
    <citation type="journal article" date="2019" name="Int. J. Syst. Evol. Microbiol.">
        <title>The Global Catalogue of Microorganisms (GCM) 10K type strain sequencing project: providing services to taxonomists for standard genome sequencing and annotation.</title>
        <authorList>
            <consortium name="The Broad Institute Genomics Platform"/>
            <consortium name="The Broad Institute Genome Sequencing Center for Infectious Disease"/>
            <person name="Wu L."/>
            <person name="Ma J."/>
        </authorList>
    </citation>
    <scope>NUCLEOTIDE SEQUENCE [LARGE SCALE GENOMIC DNA]</scope>
    <source>
        <strain evidence="4">KCTC 22280</strain>
    </source>
</reference>
<dbReference type="NCBIfam" id="TIGR02282">
    <property type="entry name" value="MltB"/>
    <property type="match status" value="1"/>
</dbReference>
<name>A0ABQ3AUX0_9GAMM</name>
<evidence type="ECO:0000259" key="2">
    <source>
        <dbReference type="Pfam" id="PF13406"/>
    </source>
</evidence>
<dbReference type="Gene3D" id="1.10.530.10">
    <property type="match status" value="1"/>
</dbReference>
<protein>
    <submittedName>
        <fullName evidence="3">Murein transglycosylase</fullName>
    </submittedName>
</protein>
<feature type="chain" id="PRO_5046812062" evidence="1">
    <location>
        <begin position="23"/>
        <end position="343"/>
    </location>
</feature>
<dbReference type="Pfam" id="PF13406">
    <property type="entry name" value="SLT_2"/>
    <property type="match status" value="1"/>
</dbReference>
<comment type="caution">
    <text evidence="3">The sequence shown here is derived from an EMBL/GenBank/DDBJ whole genome shotgun (WGS) entry which is preliminary data.</text>
</comment>
<evidence type="ECO:0000313" key="4">
    <source>
        <dbReference type="Proteomes" id="UP000601597"/>
    </source>
</evidence>
<feature type="signal peptide" evidence="1">
    <location>
        <begin position="1"/>
        <end position="22"/>
    </location>
</feature>
<organism evidence="3 4">
    <name type="scientific">Marinobacter zhanjiangensis</name>
    <dbReference type="NCBI Taxonomy" id="578215"/>
    <lineage>
        <taxon>Bacteria</taxon>
        <taxon>Pseudomonadati</taxon>
        <taxon>Pseudomonadota</taxon>
        <taxon>Gammaproteobacteria</taxon>
        <taxon>Pseudomonadales</taxon>
        <taxon>Marinobacteraceae</taxon>
        <taxon>Marinobacter</taxon>
    </lineage>
</organism>
<keyword evidence="4" id="KW-1185">Reference proteome</keyword>
<dbReference type="RefSeq" id="WP_227712369.1">
    <property type="nucleotide sequence ID" value="NZ_BMXV01000003.1"/>
</dbReference>
<dbReference type="InterPro" id="IPR043426">
    <property type="entry name" value="MltB-like"/>
</dbReference>
<dbReference type="PANTHER" id="PTHR30163:SF9">
    <property type="entry name" value="MEMBRANE-BOUND LYTIC MUREIN TRANSGLYCOSYLASE B"/>
    <property type="match status" value="1"/>
</dbReference>
<feature type="domain" description="Transglycosylase SLT" evidence="2">
    <location>
        <begin position="30"/>
        <end position="320"/>
    </location>
</feature>
<proteinExistence type="predicted"/>
<accession>A0ABQ3AUX0</accession>
<dbReference type="Gene3D" id="1.10.8.350">
    <property type="entry name" value="Bacterial muramidase"/>
    <property type="match status" value="1"/>
</dbReference>
<evidence type="ECO:0000313" key="3">
    <source>
        <dbReference type="EMBL" id="GGY68517.1"/>
    </source>
</evidence>
<dbReference type="CDD" id="cd13399">
    <property type="entry name" value="Slt35-like"/>
    <property type="match status" value="1"/>
</dbReference>
<evidence type="ECO:0000256" key="1">
    <source>
        <dbReference type="SAM" id="SignalP"/>
    </source>
</evidence>
<dbReference type="SUPFAM" id="SSF53955">
    <property type="entry name" value="Lysozyme-like"/>
    <property type="match status" value="1"/>
</dbReference>
<dbReference type="EMBL" id="BMXV01000003">
    <property type="protein sequence ID" value="GGY68517.1"/>
    <property type="molecule type" value="Genomic_DNA"/>
</dbReference>
<dbReference type="InterPro" id="IPR023346">
    <property type="entry name" value="Lysozyme-like_dom_sf"/>
</dbReference>
<sequence length="343" mass="38629">MKHLKFPAFLLVLAAISPSLKAADDYTDHPGVEAFVDDMARKHAFDADRIRQWLGEARHQPRIIELISTPAERTLEWHEYRAIFIKPGRVEQGVAFLQEYRAAFERAEAEFGIPREIIAAIIGVETWYGRYLGPHRVLDSLTTLAFDYPPRSRFFRSELEQFFLMVREQGFDPAELRGSYAGAMGYGQFISSSYRHYAVDFDGDGVADIFDNPVDAIGSVANYFHEHHWRPGGPVAMRLGDDIQVPDRLVTRELQPRFTVSDYRTAGVDVPDSLAGDEPARIIRVEGADGPQWWLTCHNFYVITRYNHSHLYAMAVHELAGELEQGLAGAANSGAGPDDDVSD</sequence>
<dbReference type="InterPro" id="IPR031304">
    <property type="entry name" value="SLT_2"/>
</dbReference>